<dbReference type="InterPro" id="IPR002915">
    <property type="entry name" value="DeoC/FbaB/LacD_aldolase"/>
</dbReference>
<reference evidence="1 2" key="1">
    <citation type="submission" date="2018-08" db="EMBL/GenBank/DDBJ databases">
        <title>Genomic Encyclopedia of Type Strains, Phase IV (KMG-IV): sequencing the most valuable type-strain genomes for metagenomic binning, comparative biology and taxonomic classification.</title>
        <authorList>
            <person name="Goeker M."/>
        </authorList>
    </citation>
    <scope>NUCLEOTIDE SEQUENCE [LARGE SCALE GENOMIC DNA]</scope>
    <source>
        <strain evidence="1 2">DSM 23923</strain>
    </source>
</reference>
<gene>
    <name evidence="1" type="ORF">DFR64_2891</name>
</gene>
<dbReference type="PIRSF" id="PIRSF038992">
    <property type="entry name" value="Aldolase_Ia"/>
    <property type="match status" value="1"/>
</dbReference>
<dbReference type="OrthoDB" id="5915071at2"/>
<proteinExistence type="predicted"/>
<dbReference type="SMART" id="SM01133">
    <property type="entry name" value="DeoC"/>
    <property type="match status" value="1"/>
</dbReference>
<dbReference type="PANTHER" id="PTHR47916">
    <property type="entry name" value="FRUCTOSE-BISPHOSPHATE ALDOLASE CLASS 1"/>
    <property type="match status" value="1"/>
</dbReference>
<dbReference type="InterPro" id="IPR013785">
    <property type="entry name" value="Aldolase_TIM"/>
</dbReference>
<dbReference type="PANTHER" id="PTHR47916:SF1">
    <property type="entry name" value="3-HYDROXY-5-PHOSPHONOOXYPENTANE-2,4-DIONE THIOLASE"/>
    <property type="match status" value="1"/>
</dbReference>
<name>A0A347ZWR3_9CHLR</name>
<dbReference type="SUPFAM" id="SSF51569">
    <property type="entry name" value="Aldolase"/>
    <property type="match status" value="1"/>
</dbReference>
<organism evidence="1 2">
    <name type="scientific">Pelolinea submarina</name>
    <dbReference type="NCBI Taxonomy" id="913107"/>
    <lineage>
        <taxon>Bacteria</taxon>
        <taxon>Bacillati</taxon>
        <taxon>Chloroflexota</taxon>
        <taxon>Anaerolineae</taxon>
        <taxon>Anaerolineales</taxon>
        <taxon>Anaerolineaceae</taxon>
        <taxon>Pelolinea</taxon>
    </lineage>
</organism>
<dbReference type="EMBL" id="QUMS01000005">
    <property type="protein sequence ID" value="REG05487.1"/>
    <property type="molecule type" value="Genomic_DNA"/>
</dbReference>
<dbReference type="InterPro" id="IPR041720">
    <property type="entry name" value="FbaB-like"/>
</dbReference>
<sequence>MSDSKAHRWNRIFSKKGRTVIFAMDHAASFGMMEGLEKPGEVITKVQAGGADAILTNVGVVKNFAKEIGNMSICLRVDGGSTMLAEQRNSSQLVFNVYEALRLGAEAVCCMGMPGASYEADNLPYLADLISQGMEWGVPVMAEMLPGGFEDPAKWWTPENIGHACRVGVEMGVDFVKTTYSGDPESWKKIVEQTYAPIVVLGGGKSKDPADLLTSIYDAVNAGAAGVAVGRNIYRHPHPDKLTAAIVAIVHEDATVEKALEYLK</sequence>
<dbReference type="RefSeq" id="WP_116226146.1">
    <property type="nucleotide sequence ID" value="NZ_AP018437.1"/>
</dbReference>
<comment type="caution">
    <text evidence="1">The sequence shown here is derived from an EMBL/GenBank/DDBJ whole genome shotgun (WGS) entry which is preliminary data.</text>
</comment>
<accession>A0A347ZWR3</accession>
<dbReference type="Proteomes" id="UP000256388">
    <property type="component" value="Unassembled WGS sequence"/>
</dbReference>
<dbReference type="InterPro" id="IPR050456">
    <property type="entry name" value="DeoC/FbaB_aldolase"/>
</dbReference>
<dbReference type="Pfam" id="PF01791">
    <property type="entry name" value="DeoC"/>
    <property type="match status" value="1"/>
</dbReference>
<evidence type="ECO:0000313" key="2">
    <source>
        <dbReference type="Proteomes" id="UP000256388"/>
    </source>
</evidence>
<dbReference type="AlphaFoldDB" id="A0A347ZWR3"/>
<dbReference type="Gene3D" id="3.20.20.70">
    <property type="entry name" value="Aldolase class I"/>
    <property type="match status" value="1"/>
</dbReference>
<protein>
    <submittedName>
        <fullName evidence="1">Class I fructose-bisphosphate aldolase</fullName>
    </submittedName>
</protein>
<dbReference type="GO" id="GO:0004332">
    <property type="term" value="F:fructose-bisphosphate aldolase activity"/>
    <property type="evidence" value="ECO:0007669"/>
    <property type="project" value="InterPro"/>
</dbReference>
<evidence type="ECO:0000313" key="1">
    <source>
        <dbReference type="EMBL" id="REG05487.1"/>
    </source>
</evidence>
<keyword evidence="2" id="KW-1185">Reference proteome</keyword>